<dbReference type="InterPro" id="IPR048950">
    <property type="entry name" value="Ppx_GppA_C"/>
</dbReference>
<comment type="caution">
    <text evidence="3">The sequence shown here is derived from an EMBL/GenBank/DDBJ whole genome shotgun (WGS) entry which is preliminary data.</text>
</comment>
<organism evidence="3">
    <name type="scientific">Caldicellulosiruptor owensensis</name>
    <dbReference type="NCBI Taxonomy" id="55205"/>
    <lineage>
        <taxon>Bacteria</taxon>
        <taxon>Bacillati</taxon>
        <taxon>Bacillota</taxon>
        <taxon>Bacillota incertae sedis</taxon>
        <taxon>Caldicellulosiruptorales</taxon>
        <taxon>Caldicellulosiruptoraceae</taxon>
        <taxon>Caldicellulosiruptor</taxon>
    </lineage>
</organism>
<dbReference type="EMBL" id="DRUZ01000083">
    <property type="protein sequence ID" value="HHS02219.1"/>
    <property type="molecule type" value="Genomic_DNA"/>
</dbReference>
<dbReference type="InterPro" id="IPR050273">
    <property type="entry name" value="GppA/Ppx_hydrolase"/>
</dbReference>
<evidence type="ECO:0000256" key="1">
    <source>
        <dbReference type="ARBA" id="ARBA00007125"/>
    </source>
</evidence>
<comment type="similarity">
    <text evidence="1">Belongs to the GppA/Ppx family.</text>
</comment>
<feature type="domain" description="Ppx/GppA phosphatase C-terminal" evidence="2">
    <location>
        <begin position="10"/>
        <end position="133"/>
    </location>
</feature>
<dbReference type="CDD" id="cd00077">
    <property type="entry name" value="HDc"/>
    <property type="match status" value="1"/>
</dbReference>
<proteinExistence type="inferred from homology"/>
<dbReference type="Gene3D" id="1.10.3210.10">
    <property type="entry name" value="Hypothetical protein af1432"/>
    <property type="match status" value="1"/>
</dbReference>
<dbReference type="Pfam" id="PF21447">
    <property type="entry name" value="Ppx-GppA_III"/>
    <property type="match status" value="1"/>
</dbReference>
<name>A0A7C5Z7S3_9FIRM</name>
<dbReference type="PANTHER" id="PTHR30005">
    <property type="entry name" value="EXOPOLYPHOSPHATASE"/>
    <property type="match status" value="1"/>
</dbReference>
<dbReference type="GO" id="GO:0006357">
    <property type="term" value="P:regulation of transcription by RNA polymerase II"/>
    <property type="evidence" value="ECO:0007669"/>
    <property type="project" value="TreeGrafter"/>
</dbReference>
<accession>A0A7C5Z7S3</accession>
<dbReference type="AlphaFoldDB" id="A0A7C5Z7S3"/>
<protein>
    <submittedName>
        <fullName evidence="3">HD domain-containing protein</fullName>
    </submittedName>
</protein>
<reference evidence="3" key="1">
    <citation type="journal article" date="2020" name="mSystems">
        <title>Genome- and Community-Level Interaction Insights into Carbon Utilization and Element Cycling Functions of Hydrothermarchaeota in Hydrothermal Sediment.</title>
        <authorList>
            <person name="Zhou Z."/>
            <person name="Liu Y."/>
            <person name="Xu W."/>
            <person name="Pan J."/>
            <person name="Luo Z.H."/>
            <person name="Li M."/>
        </authorList>
    </citation>
    <scope>NUCLEOTIDE SEQUENCE [LARGE SCALE GENOMIC DNA]</scope>
    <source>
        <strain evidence="3">SpSt-102</strain>
    </source>
</reference>
<evidence type="ECO:0000259" key="2">
    <source>
        <dbReference type="Pfam" id="PF21447"/>
    </source>
</evidence>
<gene>
    <name evidence="3" type="ORF">ENL71_06945</name>
</gene>
<sequence>MNQLELFDHNVLQLAQKYGYDPRHANFVKEQALFLFDSTVNLHNLSNTERKLLEHACILHDIGTFINEKKHHKHSYYLIKNDLALKEYPKEYKKILALICYNHRKKVKSKTFKLKSKDKNVVLVLSAILRLADSFDYSGEEIQIKGMKIEDSMVKIVVDGFITPVLYNRVERKGELFLYLFELQKIEIESKVIVN</sequence>
<dbReference type="PANTHER" id="PTHR30005:SF0">
    <property type="entry name" value="RETROGRADE REGULATION PROTEIN 2"/>
    <property type="match status" value="1"/>
</dbReference>
<evidence type="ECO:0000313" key="3">
    <source>
        <dbReference type="EMBL" id="HHS02219.1"/>
    </source>
</evidence>
<dbReference type="InterPro" id="IPR003607">
    <property type="entry name" value="HD/PDEase_dom"/>
</dbReference>
<dbReference type="SUPFAM" id="SSF109604">
    <property type="entry name" value="HD-domain/PDEase-like"/>
    <property type="match status" value="1"/>
</dbReference>